<dbReference type="PANTHER" id="PTHR39576">
    <property type="entry name" value="ATTACHING AND EFFACING PROTEIN HOMOLOG-RELATED-RELATED"/>
    <property type="match status" value="1"/>
</dbReference>
<sequence length="513" mass="50438">MVELSVEAGAALSAQTIVTDADGTGSVRVSSTTPGSFAVHARIDGVDIGGSPAPAVFVGGDPDPTLSTLSVTVGDRIADGVETHTLTARIRDADGHTVEGATVRFGLADGLTSSGQEVVTSAQGEATTTVTTRTAGVYPVSATVDGSEIGDSPSSVAFVAGATNPSDSTLTTTTGAVLADGVAQHIATATVKDATGNPVSGVSVDFIVDPGATASAGSAVTSATGIAEITITSTNAAMFGVRASIDGTELSGSPRQVQFSAEAVDADNSYWTVTPSGPVTADRSDAYTAKVVARDSVGNPVANTPISFTSDEPVSVSSPTCQTDDTGSCEVTFTSATAGSYAAGAFIGGTRIGVSQTLVFEAGPASTATSTIEASPAEIPANGTAESTIVVRLLDADGNPLQGNGGTVVIATDAGSIGATKARGDGTYTATLTGAAEGTATLSFTLDGRRAEATAQVVFSDATAPIAPVVDPSNGSTITGTAEPGSTIRVHGDDGAIIGTGTACVSQGRWSIC</sequence>
<evidence type="ECO:0000313" key="4">
    <source>
        <dbReference type="EMBL" id="AGW41233.1"/>
    </source>
</evidence>
<dbReference type="Gene3D" id="2.60.40.10">
    <property type="entry name" value="Immunoglobulins"/>
    <property type="match status" value="6"/>
</dbReference>
<name>U3PCI0_LEIXC</name>
<dbReference type="PANTHER" id="PTHR39576:SF2">
    <property type="entry name" value="ATTACHING AND EFFACING PROTEIN HOMOLOG-RELATED"/>
    <property type="match status" value="1"/>
</dbReference>
<dbReference type="KEGG" id="lxy:O159_11430"/>
<feature type="domain" description="Big-1" evidence="3">
    <location>
        <begin position="167"/>
        <end position="260"/>
    </location>
</feature>
<feature type="domain" description="Big-1" evidence="3">
    <location>
        <begin position="66"/>
        <end position="159"/>
    </location>
</feature>
<protein>
    <recommendedName>
        <fullName evidence="3">Big-1 domain-containing protein</fullName>
    </recommendedName>
</protein>
<dbReference type="GO" id="GO:0009279">
    <property type="term" value="C:cell outer membrane"/>
    <property type="evidence" value="ECO:0007669"/>
    <property type="project" value="TreeGrafter"/>
</dbReference>
<evidence type="ECO:0000256" key="1">
    <source>
        <dbReference type="ARBA" id="ARBA00010116"/>
    </source>
</evidence>
<evidence type="ECO:0000313" key="5">
    <source>
        <dbReference type="Proteomes" id="UP000016743"/>
    </source>
</evidence>
<dbReference type="SUPFAM" id="SSF49373">
    <property type="entry name" value="Invasin/intimin cell-adhesion fragments"/>
    <property type="match status" value="5"/>
</dbReference>
<dbReference type="STRING" id="1389489.O159_11430"/>
<dbReference type="Pfam" id="PF09134">
    <property type="entry name" value="Invasin_D3"/>
    <property type="match status" value="1"/>
</dbReference>
<dbReference type="Pfam" id="PF02369">
    <property type="entry name" value="Big_1"/>
    <property type="match status" value="3"/>
</dbReference>
<feature type="region of interest" description="Disordered" evidence="2">
    <location>
        <begin position="305"/>
        <end position="326"/>
    </location>
</feature>
<dbReference type="InterPro" id="IPR013783">
    <property type="entry name" value="Ig-like_fold"/>
</dbReference>
<gene>
    <name evidence="4" type="ORF">O159_11430</name>
</gene>
<dbReference type="HOGENOM" id="CLU_530801_0_0_11"/>
<reference evidence="4 5" key="1">
    <citation type="journal article" date="2013" name="Genome Announc.">
        <title>Complete Genome Sequence of Leifsonia xyli subsp. cynodontis Strain DSM46306, a Gram-Positive Bacterial Pathogen of Grasses.</title>
        <authorList>
            <person name="Monteiro-Vitorello C.B."/>
            <person name="Zerillo M.M."/>
            <person name="Van Sluys M.A."/>
            <person name="Camargo L.E."/>
            <person name="Kitajima J.P."/>
        </authorList>
    </citation>
    <scope>NUCLEOTIDE SEQUENCE [LARGE SCALE GENOMIC DNA]</scope>
    <source>
        <strain evidence="4 5">DSM 46306</strain>
    </source>
</reference>
<dbReference type="eggNOG" id="COG4932">
    <property type="taxonomic scope" value="Bacteria"/>
</dbReference>
<dbReference type="Pfam" id="PF17936">
    <property type="entry name" value="Big_6"/>
    <property type="match status" value="1"/>
</dbReference>
<dbReference type="EMBL" id="CP006734">
    <property type="protein sequence ID" value="AGW41233.1"/>
    <property type="molecule type" value="Genomic_DNA"/>
</dbReference>
<dbReference type="InterPro" id="IPR041498">
    <property type="entry name" value="Big_6"/>
</dbReference>
<evidence type="ECO:0000259" key="3">
    <source>
        <dbReference type="PROSITE" id="PS51127"/>
    </source>
</evidence>
<dbReference type="GO" id="GO:0005975">
    <property type="term" value="P:carbohydrate metabolic process"/>
    <property type="evidence" value="ECO:0007669"/>
    <property type="project" value="UniProtKB-ARBA"/>
</dbReference>
<organism evidence="4 5">
    <name type="scientific">Leifsonia xyli subsp. cynodontis DSM 46306</name>
    <dbReference type="NCBI Taxonomy" id="1389489"/>
    <lineage>
        <taxon>Bacteria</taxon>
        <taxon>Bacillati</taxon>
        <taxon>Actinomycetota</taxon>
        <taxon>Actinomycetes</taxon>
        <taxon>Micrococcales</taxon>
        <taxon>Microbacteriaceae</taxon>
        <taxon>Leifsonia</taxon>
    </lineage>
</organism>
<dbReference type="InterPro" id="IPR008964">
    <property type="entry name" value="Invasin/intimin_cell_adhesion"/>
</dbReference>
<dbReference type="InterPro" id="IPR051715">
    <property type="entry name" value="Intimin-Invasin_domain"/>
</dbReference>
<dbReference type="AlphaFoldDB" id="U3PCI0"/>
<dbReference type="SMART" id="SM00634">
    <property type="entry name" value="BID_1"/>
    <property type="match status" value="4"/>
</dbReference>
<evidence type="ECO:0000256" key="2">
    <source>
        <dbReference type="SAM" id="MobiDB-lite"/>
    </source>
</evidence>
<proteinExistence type="inferred from homology"/>
<dbReference type="PROSITE" id="PS51127">
    <property type="entry name" value="BIG1"/>
    <property type="match status" value="4"/>
</dbReference>
<feature type="domain" description="Big-1" evidence="3">
    <location>
        <begin position="369"/>
        <end position="460"/>
    </location>
</feature>
<comment type="similarity">
    <text evidence="1">Belongs to the intimin/invasin family.</text>
</comment>
<dbReference type="InterPro" id="IPR003344">
    <property type="entry name" value="Big_1_dom"/>
</dbReference>
<feature type="domain" description="Big-1" evidence="3">
    <location>
        <begin position="1"/>
        <end position="58"/>
    </location>
</feature>
<keyword evidence="5" id="KW-1185">Reference proteome</keyword>
<dbReference type="InterPro" id="IPR015217">
    <property type="entry name" value="Invasin_dom_3"/>
</dbReference>
<dbReference type="Proteomes" id="UP000016743">
    <property type="component" value="Chromosome"/>
</dbReference>
<accession>U3PCI0</accession>